<organism evidence="2 3">
    <name type="scientific">Prorocentrum cordatum</name>
    <dbReference type="NCBI Taxonomy" id="2364126"/>
    <lineage>
        <taxon>Eukaryota</taxon>
        <taxon>Sar</taxon>
        <taxon>Alveolata</taxon>
        <taxon>Dinophyceae</taxon>
        <taxon>Prorocentrales</taxon>
        <taxon>Prorocentraceae</taxon>
        <taxon>Prorocentrum</taxon>
    </lineage>
</organism>
<evidence type="ECO:0000256" key="1">
    <source>
        <dbReference type="SAM" id="MobiDB-lite"/>
    </source>
</evidence>
<dbReference type="Gene3D" id="1.20.1050.10">
    <property type="match status" value="1"/>
</dbReference>
<proteinExistence type="predicted"/>
<dbReference type="CDD" id="cd00299">
    <property type="entry name" value="GST_C_family"/>
    <property type="match status" value="1"/>
</dbReference>
<evidence type="ECO:0000313" key="3">
    <source>
        <dbReference type="Proteomes" id="UP001189429"/>
    </source>
</evidence>
<dbReference type="Proteomes" id="UP001189429">
    <property type="component" value="Unassembled WGS sequence"/>
</dbReference>
<protein>
    <recommendedName>
        <fullName evidence="4">Glutathione transferase</fullName>
    </recommendedName>
</protein>
<reference evidence="2" key="1">
    <citation type="submission" date="2023-10" db="EMBL/GenBank/DDBJ databases">
        <authorList>
            <person name="Chen Y."/>
            <person name="Shah S."/>
            <person name="Dougan E. K."/>
            <person name="Thang M."/>
            <person name="Chan C."/>
        </authorList>
    </citation>
    <scope>NUCLEOTIDE SEQUENCE [LARGE SCALE GENOMIC DNA]</scope>
</reference>
<evidence type="ECO:0000313" key="2">
    <source>
        <dbReference type="EMBL" id="CAK0824546.1"/>
    </source>
</evidence>
<feature type="compositionally biased region" description="Low complexity" evidence="1">
    <location>
        <begin position="116"/>
        <end position="126"/>
    </location>
</feature>
<feature type="region of interest" description="Disordered" evidence="1">
    <location>
        <begin position="114"/>
        <end position="134"/>
    </location>
</feature>
<keyword evidence="3" id="KW-1185">Reference proteome</keyword>
<dbReference type="SUPFAM" id="SSF47616">
    <property type="entry name" value="GST C-terminal domain-like"/>
    <property type="match status" value="1"/>
</dbReference>
<dbReference type="InterPro" id="IPR036282">
    <property type="entry name" value="Glutathione-S-Trfase_C_sf"/>
</dbReference>
<name>A0ABN9S0Y0_9DINO</name>
<sequence>MSKEEKTKIQLSLREKLIEPEKGPLLKYLGYLQAFLGDNDFMVGKSPTIADCQIVPRLTHLTKGILDGIPTTILDRRLPEAQGVPCSLLRAAAGEGVVREAGFPLPSCTLRRGSSRTAGAPLGLRAARGEGRQG</sequence>
<dbReference type="EMBL" id="CAUYUJ010008657">
    <property type="protein sequence ID" value="CAK0824546.1"/>
    <property type="molecule type" value="Genomic_DNA"/>
</dbReference>
<accession>A0ABN9S0Y0</accession>
<comment type="caution">
    <text evidence="2">The sequence shown here is derived from an EMBL/GenBank/DDBJ whole genome shotgun (WGS) entry which is preliminary data.</text>
</comment>
<gene>
    <name evidence="2" type="ORF">PCOR1329_LOCUS24934</name>
</gene>
<evidence type="ECO:0008006" key="4">
    <source>
        <dbReference type="Google" id="ProtNLM"/>
    </source>
</evidence>